<accession>A0A841SUS4</accession>
<dbReference type="GO" id="GO:0008168">
    <property type="term" value="F:methyltransferase activity"/>
    <property type="evidence" value="ECO:0007669"/>
    <property type="project" value="UniProtKB-KW"/>
</dbReference>
<comment type="caution">
    <text evidence="1">The sequence shown here is derived from an EMBL/GenBank/DDBJ whole genome shotgun (WGS) entry which is preliminary data.</text>
</comment>
<name>A0A841SUS4_9BACL</name>
<organism evidence="1 2">
    <name type="scientific">Cohnella thailandensis</name>
    <dbReference type="NCBI Taxonomy" id="557557"/>
    <lineage>
        <taxon>Bacteria</taxon>
        <taxon>Bacillati</taxon>
        <taxon>Bacillota</taxon>
        <taxon>Bacilli</taxon>
        <taxon>Bacillales</taxon>
        <taxon>Paenibacillaceae</taxon>
        <taxon>Cohnella</taxon>
    </lineage>
</organism>
<dbReference type="AlphaFoldDB" id="A0A841SUS4"/>
<dbReference type="InterPro" id="IPR029063">
    <property type="entry name" value="SAM-dependent_MTases_sf"/>
</dbReference>
<evidence type="ECO:0000313" key="1">
    <source>
        <dbReference type="EMBL" id="MBB6633630.1"/>
    </source>
</evidence>
<reference evidence="1 2" key="1">
    <citation type="submission" date="2020-08" db="EMBL/GenBank/DDBJ databases">
        <title>Cohnella phylogeny.</title>
        <authorList>
            <person name="Dunlap C."/>
        </authorList>
    </citation>
    <scope>NUCLEOTIDE SEQUENCE [LARGE SCALE GENOMIC DNA]</scope>
    <source>
        <strain evidence="1 2">DSM 25241</strain>
    </source>
</reference>
<dbReference type="RefSeq" id="WP_185118863.1">
    <property type="nucleotide sequence ID" value="NZ_JACJVQ010000005.1"/>
</dbReference>
<sequence>MGFLSVLTMAQRWVAENAPPGSVAIDATAGGGVDTLFLARTVGPSGRVYAFDVQQEALEATKLRLKAASEEDEKAAALGENRKKRPRQPLAPVTLLRAGHQRMAELIGPEHRGRVRAVMFNLGYFPAAGEEGRKLITLTETTLAALEAAMGLLSPGGIITIVVYPGHEGGGEEASAVAAWSAGLPSSAAQSVVYRFQQKPDAPYLIAIQKR</sequence>
<dbReference type="Proteomes" id="UP000535838">
    <property type="component" value="Unassembled WGS sequence"/>
</dbReference>
<dbReference type="PANTHER" id="PTHR35276">
    <property type="entry name" value="S-ADENOSYL-L-METHIONINE-DEPENDENT METHYLTRANSFERASES SUPERFAMILY PROTEIN"/>
    <property type="match status" value="1"/>
</dbReference>
<dbReference type="SUPFAM" id="SSF53335">
    <property type="entry name" value="S-adenosyl-L-methionine-dependent methyltransferases"/>
    <property type="match status" value="1"/>
</dbReference>
<keyword evidence="1" id="KW-0489">Methyltransferase</keyword>
<keyword evidence="1" id="KW-0808">Transferase</keyword>
<dbReference type="PANTHER" id="PTHR35276:SF1">
    <property type="entry name" value="TRNA (MNM(5)S(2)U34)-METHYLTRANSFERASE, CHLOROPLASTIC"/>
    <property type="match status" value="1"/>
</dbReference>
<dbReference type="GO" id="GO:0032259">
    <property type="term" value="P:methylation"/>
    <property type="evidence" value="ECO:0007669"/>
    <property type="project" value="UniProtKB-KW"/>
</dbReference>
<protein>
    <submittedName>
        <fullName evidence="1">SAM-dependent methyltransferase</fullName>
    </submittedName>
</protein>
<dbReference type="InterPro" id="IPR010719">
    <property type="entry name" value="MnmM_MeTrfase"/>
</dbReference>
<proteinExistence type="predicted"/>
<gene>
    <name evidence="1" type="ORF">H7B67_05880</name>
</gene>
<evidence type="ECO:0000313" key="2">
    <source>
        <dbReference type="Proteomes" id="UP000535838"/>
    </source>
</evidence>
<dbReference type="Pfam" id="PF06962">
    <property type="entry name" value="rRNA_methylase"/>
    <property type="match status" value="1"/>
</dbReference>
<dbReference type="EMBL" id="JACJVQ010000005">
    <property type="protein sequence ID" value="MBB6633630.1"/>
    <property type="molecule type" value="Genomic_DNA"/>
</dbReference>
<dbReference type="Gene3D" id="3.40.50.150">
    <property type="entry name" value="Vaccinia Virus protein VP39"/>
    <property type="match status" value="1"/>
</dbReference>
<keyword evidence="2" id="KW-1185">Reference proteome</keyword>